<comment type="caution">
    <text evidence="3">The sequence shown here is derived from an EMBL/GenBank/DDBJ whole genome shotgun (WGS) entry which is preliminary data.</text>
</comment>
<dbReference type="PROSITE" id="PS50801">
    <property type="entry name" value="STAS"/>
    <property type="match status" value="1"/>
</dbReference>
<sequence>MVRFDGAQLSVEVCSPRLRVLRVAGVLDQATVRRLAGLVATEVARPGATEHLVVDLGEVSFFATDDLAVLRRARDGARGAGVRLHLTGTSAREPLLPRSVVAALAGFSTFPTVERAERELMGRPAAGVAVGEPRSSHGWPCPPIPVADEGRGALPAPQGYEQRI</sequence>
<dbReference type="CDD" id="cd07043">
    <property type="entry name" value="STAS_anti-anti-sigma_factors"/>
    <property type="match status" value="1"/>
</dbReference>
<dbReference type="Gene3D" id="3.30.750.24">
    <property type="entry name" value="STAS domain"/>
    <property type="match status" value="1"/>
</dbReference>
<organism evidence="3 4">
    <name type="scientific">Pseudonocardia zijingensis</name>
    <dbReference type="NCBI Taxonomy" id="153376"/>
    <lineage>
        <taxon>Bacteria</taxon>
        <taxon>Bacillati</taxon>
        <taxon>Actinomycetota</taxon>
        <taxon>Actinomycetes</taxon>
        <taxon>Pseudonocardiales</taxon>
        <taxon>Pseudonocardiaceae</taxon>
        <taxon>Pseudonocardia</taxon>
    </lineage>
</organism>
<evidence type="ECO:0000259" key="2">
    <source>
        <dbReference type="PROSITE" id="PS50801"/>
    </source>
</evidence>
<reference evidence="4" key="1">
    <citation type="journal article" date="2019" name="Int. J. Syst. Evol. Microbiol.">
        <title>The Global Catalogue of Microorganisms (GCM) 10K type strain sequencing project: providing services to taxonomists for standard genome sequencing and annotation.</title>
        <authorList>
            <consortium name="The Broad Institute Genomics Platform"/>
            <consortium name="The Broad Institute Genome Sequencing Center for Infectious Disease"/>
            <person name="Wu L."/>
            <person name="Ma J."/>
        </authorList>
    </citation>
    <scope>NUCLEOTIDE SEQUENCE [LARGE SCALE GENOMIC DNA]</scope>
    <source>
        <strain evidence="4">JCM 11117</strain>
    </source>
</reference>
<gene>
    <name evidence="3" type="ORF">GCM10009559_65820</name>
</gene>
<evidence type="ECO:0000256" key="1">
    <source>
        <dbReference type="SAM" id="MobiDB-lite"/>
    </source>
</evidence>
<dbReference type="RefSeq" id="WP_343945621.1">
    <property type="nucleotide sequence ID" value="NZ_BAAAHP010000218.1"/>
</dbReference>
<keyword evidence="4" id="KW-1185">Reference proteome</keyword>
<protein>
    <recommendedName>
        <fullName evidence="2">STAS domain-containing protein</fullName>
    </recommendedName>
</protein>
<evidence type="ECO:0000313" key="3">
    <source>
        <dbReference type="EMBL" id="GAA0900193.1"/>
    </source>
</evidence>
<dbReference type="SUPFAM" id="SSF52091">
    <property type="entry name" value="SpoIIaa-like"/>
    <property type="match status" value="1"/>
</dbReference>
<name>A0ABP3YN82_9PSEU</name>
<proteinExistence type="predicted"/>
<dbReference type="InterPro" id="IPR002645">
    <property type="entry name" value="STAS_dom"/>
</dbReference>
<feature type="region of interest" description="Disordered" evidence="1">
    <location>
        <begin position="144"/>
        <end position="164"/>
    </location>
</feature>
<feature type="domain" description="STAS" evidence="2">
    <location>
        <begin position="16"/>
        <end position="88"/>
    </location>
</feature>
<evidence type="ECO:0000313" key="4">
    <source>
        <dbReference type="Proteomes" id="UP001499967"/>
    </source>
</evidence>
<dbReference type="EMBL" id="BAAAHP010000218">
    <property type="protein sequence ID" value="GAA0900193.1"/>
    <property type="molecule type" value="Genomic_DNA"/>
</dbReference>
<dbReference type="Proteomes" id="UP001499967">
    <property type="component" value="Unassembled WGS sequence"/>
</dbReference>
<dbReference type="InterPro" id="IPR036513">
    <property type="entry name" value="STAS_dom_sf"/>
</dbReference>
<accession>A0ABP3YN82</accession>